<dbReference type="CDD" id="cd03108">
    <property type="entry name" value="AdSS"/>
    <property type="match status" value="1"/>
</dbReference>
<comment type="subunit">
    <text evidence="8">Homodimer.</text>
</comment>
<dbReference type="SUPFAM" id="SSF52540">
    <property type="entry name" value="P-loop containing nucleoside triphosphate hydrolases"/>
    <property type="match status" value="1"/>
</dbReference>
<feature type="binding site" description="in other chain" evidence="8">
    <location>
        <position position="127"/>
    </location>
    <ligand>
        <name>IMP</name>
        <dbReference type="ChEBI" id="CHEBI:58053"/>
        <note>ligand shared between dimeric partners</note>
    </ligand>
</feature>
<feature type="binding site" evidence="8">
    <location>
        <begin position="12"/>
        <end position="18"/>
    </location>
    <ligand>
        <name>GTP</name>
        <dbReference type="ChEBI" id="CHEBI:37565"/>
    </ligand>
</feature>
<feature type="binding site" evidence="8">
    <location>
        <begin position="252"/>
        <end position="258"/>
    </location>
    <ligand>
        <name>substrate</name>
    </ligand>
</feature>
<dbReference type="EMBL" id="NGJK01000062">
    <property type="protein sequence ID" value="RAP02918.1"/>
    <property type="molecule type" value="Genomic_DNA"/>
</dbReference>
<proteinExistence type="inferred from homology"/>
<evidence type="ECO:0000256" key="7">
    <source>
        <dbReference type="ARBA" id="ARBA00023134"/>
    </source>
</evidence>
<accession>A0A328Q8Q9</accession>
<dbReference type="PANTHER" id="PTHR11846:SF0">
    <property type="entry name" value="ADENYLOSUCCINATE SYNTHETASE"/>
    <property type="match status" value="1"/>
</dbReference>
<dbReference type="RefSeq" id="WP_112149608.1">
    <property type="nucleotide sequence ID" value="NZ_CATZXA010000046.1"/>
</dbReference>
<dbReference type="Gene3D" id="3.40.440.10">
    <property type="entry name" value="Adenylosuccinate Synthetase, subunit A, domain 1"/>
    <property type="match status" value="2"/>
</dbReference>
<dbReference type="UniPathway" id="UPA00075">
    <property type="reaction ID" value="UER00335"/>
</dbReference>
<dbReference type="GO" id="GO:0000287">
    <property type="term" value="F:magnesium ion binding"/>
    <property type="evidence" value="ECO:0007669"/>
    <property type="project" value="UniProtKB-UniRule"/>
</dbReference>
<dbReference type="InterPro" id="IPR042111">
    <property type="entry name" value="Adenylosuccinate_synth_dom3"/>
</dbReference>
<comment type="caution">
    <text evidence="10">The sequence shown here is derived from an EMBL/GenBank/DDBJ whole genome shotgun (WGS) entry which is preliminary data.</text>
</comment>
<dbReference type="GO" id="GO:0005525">
    <property type="term" value="F:GTP binding"/>
    <property type="evidence" value="ECO:0007669"/>
    <property type="project" value="UniProtKB-UniRule"/>
</dbReference>
<evidence type="ECO:0000256" key="2">
    <source>
        <dbReference type="ARBA" id="ARBA00022598"/>
    </source>
</evidence>
<feature type="active site" description="Proton acceptor" evidence="8">
    <location>
        <position position="13"/>
    </location>
</feature>
<dbReference type="Pfam" id="PF00709">
    <property type="entry name" value="Adenylsucc_synt"/>
    <property type="match status" value="3"/>
</dbReference>
<feature type="binding site" description="in other chain" evidence="8">
    <location>
        <begin position="13"/>
        <end position="16"/>
    </location>
    <ligand>
        <name>IMP</name>
        <dbReference type="ChEBI" id="CHEBI:58053"/>
        <note>ligand shared between dimeric partners</note>
    </ligand>
</feature>
<feature type="binding site" description="in other chain" evidence="8">
    <location>
        <position position="256"/>
    </location>
    <ligand>
        <name>IMP</name>
        <dbReference type="ChEBI" id="CHEBI:58053"/>
        <note>ligand shared between dimeric partners</note>
    </ligand>
</feature>
<dbReference type="InterPro" id="IPR027417">
    <property type="entry name" value="P-loop_NTPase"/>
</dbReference>
<sequence length="341" mass="37319">MTCTILVGGQWGDEGKGKCITYFCTQDKPEIIARAGVGPNAGHSVEFNGEKYGLRLTPSGFFNKEARLLIGAGVLVNPEVFEHELEYLSKYAVEGRTFMDANCAIITDKHTKQDKDSAYLSKKIGTTGSGCGPANADRINRTIDYAKDVPELEKYITDVPSEINKAIDEGKDVFIEGSQGFGLSLYYGTYPYVTSKDTCASTAAADVGVGPTKVDEVIVIFKSYITRVGEGPFPTEISPEEAEKMGIEEYGVVTGRKRRVGLFDKDFAKRSCMINGATQIALTCIDRLYPECAKVNKYEDLSQEARDYIEDIEESVGVPITIISTGPDLADTIDLRNEKLN</sequence>
<reference evidence="10 11" key="1">
    <citation type="submission" date="2017-05" db="EMBL/GenBank/DDBJ databases">
        <title>Host range expansion of the Methanosphaera genus to humans and monogastric animals involves recent and extensive reduction in genome content.</title>
        <authorList>
            <person name="Hoedt E.C."/>
            <person name="Volmer J.G."/>
            <person name="Parks D.H."/>
            <person name="Rosewarne C.P."/>
            <person name="Denman S.E."/>
            <person name="Mcsweeney C.S."/>
            <person name="O Cuiv P."/>
            <person name="Hugenholtz P."/>
            <person name="Tyson G.W."/>
            <person name="Morrison M."/>
        </authorList>
    </citation>
    <scope>NUCLEOTIDE SEQUENCE [LARGE SCALE GENOMIC DNA]</scope>
    <source>
        <strain evidence="10 11">PA5</strain>
    </source>
</reference>
<dbReference type="HAMAP" id="MF_00011">
    <property type="entry name" value="Adenylosucc_synth"/>
    <property type="match status" value="1"/>
</dbReference>
<evidence type="ECO:0000256" key="1">
    <source>
        <dbReference type="ARBA" id="ARBA00022490"/>
    </source>
</evidence>
<evidence type="ECO:0000313" key="10">
    <source>
        <dbReference type="EMBL" id="RAP02918.1"/>
    </source>
</evidence>
<evidence type="ECO:0000256" key="6">
    <source>
        <dbReference type="ARBA" id="ARBA00022842"/>
    </source>
</evidence>
<keyword evidence="1 8" id="KW-0963">Cytoplasm</keyword>
<dbReference type="InterPro" id="IPR001114">
    <property type="entry name" value="Adenylosuccinate_synthetase"/>
</dbReference>
<dbReference type="GO" id="GO:0004019">
    <property type="term" value="F:adenylosuccinate synthase activity"/>
    <property type="evidence" value="ECO:0007669"/>
    <property type="project" value="UniProtKB-UniRule"/>
</dbReference>
<keyword evidence="6 8" id="KW-0460">Magnesium</keyword>
<dbReference type="Proteomes" id="UP000248557">
    <property type="component" value="Unassembled WGS sequence"/>
</dbReference>
<keyword evidence="2 8" id="KW-0436">Ligase</keyword>
<dbReference type="PROSITE" id="PS01266">
    <property type="entry name" value="ADENYLOSUCCIN_SYN_1"/>
    <property type="match status" value="1"/>
</dbReference>
<feature type="binding site" evidence="8">
    <location>
        <position position="141"/>
    </location>
    <ligand>
        <name>IMP</name>
        <dbReference type="ChEBI" id="CHEBI:58053"/>
        <note>ligand shared between dimeric partners</note>
    </ligand>
</feature>
<dbReference type="PANTHER" id="PTHR11846">
    <property type="entry name" value="ADENYLOSUCCINATE SYNTHETASE"/>
    <property type="match status" value="1"/>
</dbReference>
<protein>
    <recommendedName>
        <fullName evidence="8 9">Adenylosuccinate synthetase</fullName>
        <shortName evidence="8">AMPSase</shortName>
        <shortName evidence="8">AdSS</shortName>
        <ecNumber evidence="8 9">6.3.4.4</ecNumber>
    </recommendedName>
    <alternativeName>
        <fullName evidence="8">IMP--aspartate ligase</fullName>
    </alternativeName>
</protein>
<dbReference type="Gene3D" id="3.90.170.10">
    <property type="entry name" value="Adenylosuccinate Synthetase, subunit A, domain 3"/>
    <property type="match status" value="2"/>
</dbReference>
<dbReference type="NCBIfam" id="NF003295">
    <property type="entry name" value="PRK04293.1"/>
    <property type="match status" value="1"/>
</dbReference>
<keyword evidence="7 8" id="KW-0342">GTP-binding</keyword>
<keyword evidence="3 8" id="KW-0479">Metal-binding</keyword>
<dbReference type="GO" id="GO:0046040">
    <property type="term" value="P:IMP metabolic process"/>
    <property type="evidence" value="ECO:0007669"/>
    <property type="project" value="TreeGrafter"/>
</dbReference>
<evidence type="ECO:0000256" key="5">
    <source>
        <dbReference type="ARBA" id="ARBA00022755"/>
    </source>
</evidence>
<feature type="binding site" evidence="8">
    <location>
        <begin position="324"/>
        <end position="326"/>
    </location>
    <ligand>
        <name>GTP</name>
        <dbReference type="ChEBI" id="CHEBI:37565"/>
    </ligand>
</feature>
<evidence type="ECO:0000256" key="3">
    <source>
        <dbReference type="ARBA" id="ARBA00022723"/>
    </source>
</evidence>
<comment type="catalytic activity">
    <reaction evidence="8 9">
        <text>IMP + L-aspartate + GTP = N(6)-(1,2-dicarboxyethyl)-AMP + GDP + phosphate + 2 H(+)</text>
        <dbReference type="Rhea" id="RHEA:15753"/>
        <dbReference type="ChEBI" id="CHEBI:15378"/>
        <dbReference type="ChEBI" id="CHEBI:29991"/>
        <dbReference type="ChEBI" id="CHEBI:37565"/>
        <dbReference type="ChEBI" id="CHEBI:43474"/>
        <dbReference type="ChEBI" id="CHEBI:57567"/>
        <dbReference type="ChEBI" id="CHEBI:58053"/>
        <dbReference type="ChEBI" id="CHEBI:58189"/>
        <dbReference type="EC" id="6.3.4.4"/>
    </reaction>
</comment>
<feature type="binding site" description="in other chain" evidence="8">
    <location>
        <position position="179"/>
    </location>
    <ligand>
        <name>IMP</name>
        <dbReference type="ChEBI" id="CHEBI:58053"/>
        <note>ligand shared between dimeric partners</note>
    </ligand>
</feature>
<dbReference type="GO" id="GO:0005737">
    <property type="term" value="C:cytoplasm"/>
    <property type="evidence" value="ECO:0007669"/>
    <property type="project" value="UniProtKB-SubCell"/>
</dbReference>
<dbReference type="EC" id="6.3.4.4" evidence="8 9"/>
<dbReference type="SMART" id="SM00788">
    <property type="entry name" value="Adenylsucc_synt"/>
    <property type="match status" value="1"/>
</dbReference>
<dbReference type="GO" id="GO:0044208">
    <property type="term" value="P:'de novo' AMP biosynthetic process"/>
    <property type="evidence" value="ECO:0007669"/>
    <property type="project" value="UniProtKB-UniRule"/>
</dbReference>
<dbReference type="AlphaFoldDB" id="A0A328Q8Q9"/>
<dbReference type="FunFam" id="3.40.440.10:FF:000007">
    <property type="entry name" value="Adenylosuccinate synthetase"/>
    <property type="match status" value="1"/>
</dbReference>
<gene>
    <name evidence="8" type="primary">purA</name>
    <name evidence="10" type="ORF">CA615_04885</name>
</gene>
<feature type="binding site" evidence="8">
    <location>
        <position position="42"/>
    </location>
    <ligand>
        <name>Mg(2+)</name>
        <dbReference type="ChEBI" id="CHEBI:18420"/>
    </ligand>
</feature>
<comment type="function">
    <text evidence="8">Plays an important role in the de novo pathway of purine nucleotide biosynthesis. Catalyzes the first committed step in the biosynthesis of AMP from IMP.</text>
</comment>
<dbReference type="InterPro" id="IPR042109">
    <property type="entry name" value="Adenylosuccinate_synth_dom1"/>
</dbReference>
<keyword evidence="4 8" id="KW-0547">Nucleotide-binding</keyword>
<feature type="binding site" evidence="8">
    <location>
        <begin position="42"/>
        <end position="44"/>
    </location>
    <ligand>
        <name>GTP</name>
        <dbReference type="ChEBI" id="CHEBI:37565"/>
    </ligand>
</feature>
<comment type="pathway">
    <text evidence="8 9">Purine metabolism; AMP biosynthesis via de novo pathway; AMP from IMP: step 1/2.</text>
</comment>
<comment type="subcellular location">
    <subcellularLocation>
        <location evidence="8">Cytoplasm</location>
    </subcellularLocation>
</comment>
<feature type="binding site" description="in other chain" evidence="8">
    <location>
        <begin position="40"/>
        <end position="43"/>
    </location>
    <ligand>
        <name>IMP</name>
        <dbReference type="ChEBI" id="CHEBI:58053"/>
        <note>ligand shared between dimeric partners</note>
    </ligand>
</feature>
<comment type="cofactor">
    <cofactor evidence="8">
        <name>Mg(2+)</name>
        <dbReference type="ChEBI" id="CHEBI:18420"/>
    </cofactor>
    <text evidence="8">Binds 1 Mg(2+) ion per subunit.</text>
</comment>
<evidence type="ECO:0000256" key="9">
    <source>
        <dbReference type="RuleBase" id="RU000520"/>
    </source>
</evidence>
<name>A0A328Q8Q9_9EURY</name>
<comment type="similarity">
    <text evidence="8 9">Belongs to the adenylosuccinate synthetase family.</text>
</comment>
<organism evidence="10 11">
    <name type="scientific">Methanosphaera stadtmanae</name>
    <dbReference type="NCBI Taxonomy" id="2317"/>
    <lineage>
        <taxon>Archaea</taxon>
        <taxon>Methanobacteriati</taxon>
        <taxon>Methanobacteriota</taxon>
        <taxon>Methanomada group</taxon>
        <taxon>Methanobacteria</taxon>
        <taxon>Methanobacteriales</taxon>
        <taxon>Methanobacteriaceae</taxon>
        <taxon>Methanosphaera</taxon>
    </lineage>
</organism>
<evidence type="ECO:0000313" key="11">
    <source>
        <dbReference type="Proteomes" id="UP000248557"/>
    </source>
</evidence>
<feature type="active site" description="Proton donor" evidence="8">
    <location>
        <position position="43"/>
    </location>
</feature>
<feature type="binding site" description="in other chain" evidence="8">
    <location>
        <position position="194"/>
    </location>
    <ligand>
        <name>IMP</name>
        <dbReference type="ChEBI" id="CHEBI:58053"/>
        <note>ligand shared between dimeric partners</note>
    </ligand>
</feature>
<evidence type="ECO:0000256" key="4">
    <source>
        <dbReference type="ARBA" id="ARBA00022741"/>
    </source>
</evidence>
<feature type="binding site" evidence="8">
    <location>
        <position position="13"/>
    </location>
    <ligand>
        <name>Mg(2+)</name>
        <dbReference type="ChEBI" id="CHEBI:18420"/>
    </ligand>
</feature>
<feature type="binding site" evidence="8">
    <location>
        <begin position="284"/>
        <end position="286"/>
    </location>
    <ligand>
        <name>GTP</name>
        <dbReference type="ChEBI" id="CHEBI:37565"/>
    </ligand>
</feature>
<feature type="binding site" evidence="8">
    <location>
        <position position="258"/>
    </location>
    <ligand>
        <name>GTP</name>
        <dbReference type="ChEBI" id="CHEBI:37565"/>
    </ligand>
</feature>
<dbReference type="InterPro" id="IPR018220">
    <property type="entry name" value="Adenylosuccin_syn_GTP-bd"/>
</dbReference>
<keyword evidence="5 8" id="KW-0658">Purine biosynthesis</keyword>
<evidence type="ECO:0000256" key="8">
    <source>
        <dbReference type="HAMAP-Rule" id="MF_00011"/>
    </source>
</evidence>